<evidence type="ECO:0000313" key="1">
    <source>
        <dbReference type="Ensembl" id="ENSCINP00000024686.1"/>
    </source>
</evidence>
<reference evidence="2" key="1">
    <citation type="journal article" date="2002" name="Science">
        <title>The draft genome of Ciona intestinalis: insights into chordate and vertebrate origins.</title>
        <authorList>
            <person name="Dehal P."/>
            <person name="Satou Y."/>
            <person name="Campbell R.K."/>
            <person name="Chapman J."/>
            <person name="Degnan B."/>
            <person name="De Tomaso A."/>
            <person name="Davidson B."/>
            <person name="Di Gregorio A."/>
            <person name="Gelpke M."/>
            <person name="Goodstein D.M."/>
            <person name="Harafuji N."/>
            <person name="Hastings K.E."/>
            <person name="Ho I."/>
            <person name="Hotta K."/>
            <person name="Huang W."/>
            <person name="Kawashima T."/>
            <person name="Lemaire P."/>
            <person name="Martinez D."/>
            <person name="Meinertzhagen I.A."/>
            <person name="Necula S."/>
            <person name="Nonaka M."/>
            <person name="Putnam N."/>
            <person name="Rash S."/>
            <person name="Saiga H."/>
            <person name="Satake M."/>
            <person name="Terry A."/>
            <person name="Yamada L."/>
            <person name="Wang H.G."/>
            <person name="Awazu S."/>
            <person name="Azumi K."/>
            <person name="Boore J."/>
            <person name="Branno M."/>
            <person name="Chin-Bow S."/>
            <person name="DeSantis R."/>
            <person name="Doyle S."/>
            <person name="Francino P."/>
            <person name="Keys D.N."/>
            <person name="Haga S."/>
            <person name="Hayashi H."/>
            <person name="Hino K."/>
            <person name="Imai K.S."/>
            <person name="Inaba K."/>
            <person name="Kano S."/>
            <person name="Kobayashi K."/>
            <person name="Kobayashi M."/>
            <person name="Lee B.I."/>
            <person name="Makabe K.W."/>
            <person name="Manohar C."/>
            <person name="Matassi G."/>
            <person name="Medina M."/>
            <person name="Mochizuki Y."/>
            <person name="Mount S."/>
            <person name="Morishita T."/>
            <person name="Miura S."/>
            <person name="Nakayama A."/>
            <person name="Nishizaka S."/>
            <person name="Nomoto H."/>
            <person name="Ohta F."/>
            <person name="Oishi K."/>
            <person name="Rigoutsos I."/>
            <person name="Sano M."/>
            <person name="Sasaki A."/>
            <person name="Sasakura Y."/>
            <person name="Shoguchi E."/>
            <person name="Shin-i T."/>
            <person name="Spagnuolo A."/>
            <person name="Stainier D."/>
            <person name="Suzuki M.M."/>
            <person name="Tassy O."/>
            <person name="Takatori N."/>
            <person name="Tokuoka M."/>
            <person name="Yagi K."/>
            <person name="Yoshizaki F."/>
            <person name="Wada S."/>
            <person name="Zhang C."/>
            <person name="Hyatt P.D."/>
            <person name="Larimer F."/>
            <person name="Detter C."/>
            <person name="Doggett N."/>
            <person name="Glavina T."/>
            <person name="Hawkins T."/>
            <person name="Richardson P."/>
            <person name="Lucas S."/>
            <person name="Kohara Y."/>
            <person name="Levine M."/>
            <person name="Satoh N."/>
            <person name="Rokhsar D.S."/>
        </authorList>
    </citation>
    <scope>NUCLEOTIDE SEQUENCE [LARGE SCALE GENOMIC DNA]</scope>
</reference>
<sequence>MDYVECQPGSSGCLNEIRRRTPNSAFGLSRPSMYRATLKCKQVNACNVGELQDLSQQCNPASGRRDNPPKVCRCCCEGDLCNGPGTNCGHLLGWLDPLRDPAPATPPMPVFCPDRSSLRN</sequence>
<proteinExistence type="predicted"/>
<reference evidence="1" key="2">
    <citation type="journal article" date="2008" name="Genome Biol.">
        <title>Improved genome assembly and evidence-based global gene model set for the chordate Ciona intestinalis: new insight into intron and operon populations.</title>
        <authorList>
            <person name="Satou Y."/>
            <person name="Mineta K."/>
            <person name="Ogasawara M."/>
            <person name="Sasakura Y."/>
            <person name="Shoguchi E."/>
            <person name="Ueno K."/>
            <person name="Yamada L."/>
            <person name="Matsumoto J."/>
            <person name="Wasserscheid J."/>
            <person name="Dewar K."/>
            <person name="Wiley G.B."/>
            <person name="Macmil S.L."/>
            <person name="Roe B.A."/>
            <person name="Zeller R.W."/>
            <person name="Hastings K.E."/>
            <person name="Lemaire P."/>
            <person name="Lindquist E."/>
            <person name="Endo T."/>
            <person name="Hotta K."/>
            <person name="Inaba K."/>
        </authorList>
    </citation>
    <scope>NUCLEOTIDE SEQUENCE [LARGE SCALE GENOMIC DNA]</scope>
    <source>
        <strain evidence="1">wild type</strain>
    </source>
</reference>
<evidence type="ECO:0000313" key="2">
    <source>
        <dbReference type="Proteomes" id="UP000008144"/>
    </source>
</evidence>
<reference evidence="1" key="4">
    <citation type="submission" date="2025-09" db="UniProtKB">
        <authorList>
            <consortium name="Ensembl"/>
        </authorList>
    </citation>
    <scope>IDENTIFICATION</scope>
</reference>
<name>F6V2I1_CIOIN</name>
<dbReference type="Ensembl" id="ENSCINT00000024932.1">
    <property type="protein sequence ID" value="ENSCINP00000024686.1"/>
    <property type="gene ID" value="ENSCING00000013451.1"/>
</dbReference>
<dbReference type="InParanoid" id="F6V2I1"/>
<keyword evidence="2" id="KW-1185">Reference proteome</keyword>
<dbReference type="EMBL" id="EAAA01002031">
    <property type="status" value="NOT_ANNOTATED_CDS"/>
    <property type="molecule type" value="Genomic_DNA"/>
</dbReference>
<reference evidence="1" key="3">
    <citation type="submission" date="2025-08" db="UniProtKB">
        <authorList>
            <consortium name="Ensembl"/>
        </authorList>
    </citation>
    <scope>IDENTIFICATION</scope>
</reference>
<protein>
    <submittedName>
        <fullName evidence="1">Uncharacterized protein</fullName>
    </submittedName>
</protein>
<dbReference type="CDD" id="cd23539">
    <property type="entry name" value="TFP_LU_ECD_CinHb4_like"/>
    <property type="match status" value="1"/>
</dbReference>
<dbReference type="HOGENOM" id="CLU_2054895_0_0_1"/>
<dbReference type="Proteomes" id="UP000008144">
    <property type="component" value="Chromosome 4"/>
</dbReference>
<dbReference type="AlphaFoldDB" id="F6V2I1"/>
<organism evidence="1 2">
    <name type="scientific">Ciona intestinalis</name>
    <name type="common">Transparent sea squirt</name>
    <name type="synonym">Ascidia intestinalis</name>
    <dbReference type="NCBI Taxonomy" id="7719"/>
    <lineage>
        <taxon>Eukaryota</taxon>
        <taxon>Metazoa</taxon>
        <taxon>Chordata</taxon>
        <taxon>Tunicata</taxon>
        <taxon>Ascidiacea</taxon>
        <taxon>Phlebobranchia</taxon>
        <taxon>Cionidae</taxon>
        <taxon>Ciona</taxon>
    </lineage>
</organism>
<accession>F6V2I1</accession>